<feature type="non-terminal residue" evidence="3">
    <location>
        <position position="1"/>
    </location>
</feature>
<dbReference type="InterPro" id="IPR036890">
    <property type="entry name" value="HATPase_C_sf"/>
</dbReference>
<organism evidence="3 4">
    <name type="scientific">Pseudonocardia xinjiangensis</name>
    <dbReference type="NCBI Taxonomy" id="75289"/>
    <lineage>
        <taxon>Bacteria</taxon>
        <taxon>Bacillati</taxon>
        <taxon>Actinomycetota</taxon>
        <taxon>Actinomycetes</taxon>
        <taxon>Pseudonocardiales</taxon>
        <taxon>Pseudonocardiaceae</taxon>
        <taxon>Pseudonocardia</taxon>
    </lineage>
</organism>
<keyword evidence="4" id="KW-1185">Reference proteome</keyword>
<dbReference type="InterPro" id="IPR003594">
    <property type="entry name" value="HATPase_dom"/>
</dbReference>
<sequence length="50" mass="5612">GWRGRGLLIIRGLSDDTDIRHDDTGTTVEMRWRLPSTPEGRARHGRRGGA</sequence>
<accession>A0ABX1RT46</accession>
<evidence type="ECO:0000313" key="3">
    <source>
        <dbReference type="EMBL" id="NMH82331.1"/>
    </source>
</evidence>
<dbReference type="Pfam" id="PF13581">
    <property type="entry name" value="HATPase_c_2"/>
    <property type="match status" value="1"/>
</dbReference>
<gene>
    <name evidence="3" type="ORF">HF577_35245</name>
</gene>
<keyword evidence="3" id="KW-0547">Nucleotide-binding</keyword>
<dbReference type="Gene3D" id="3.30.565.10">
    <property type="entry name" value="Histidine kinase-like ATPase, C-terminal domain"/>
    <property type="match status" value="1"/>
</dbReference>
<comment type="caution">
    <text evidence="3">The sequence shown here is derived from an EMBL/GenBank/DDBJ whole genome shotgun (WGS) entry which is preliminary data.</text>
</comment>
<feature type="region of interest" description="Disordered" evidence="1">
    <location>
        <begin position="29"/>
        <end position="50"/>
    </location>
</feature>
<protein>
    <submittedName>
        <fullName evidence="3">ATP-binding protein</fullName>
    </submittedName>
</protein>
<feature type="domain" description="Histidine kinase/HSP90-like ATPase" evidence="2">
    <location>
        <begin position="3"/>
        <end position="32"/>
    </location>
</feature>
<evidence type="ECO:0000313" key="4">
    <source>
        <dbReference type="Proteomes" id="UP001296706"/>
    </source>
</evidence>
<reference evidence="3 4" key="1">
    <citation type="submission" date="2020-04" db="EMBL/GenBank/DDBJ databases">
        <authorList>
            <person name="Klaysubun C."/>
            <person name="Duangmal K."/>
            <person name="Lipun K."/>
        </authorList>
    </citation>
    <scope>NUCLEOTIDE SEQUENCE [LARGE SCALE GENOMIC DNA]</scope>
    <source>
        <strain evidence="3 4">JCM 11839</strain>
    </source>
</reference>
<dbReference type="GO" id="GO:0005524">
    <property type="term" value="F:ATP binding"/>
    <property type="evidence" value="ECO:0007669"/>
    <property type="project" value="UniProtKB-KW"/>
</dbReference>
<dbReference type="Proteomes" id="UP001296706">
    <property type="component" value="Unassembled WGS sequence"/>
</dbReference>
<proteinExistence type="predicted"/>
<keyword evidence="3" id="KW-0067">ATP-binding</keyword>
<evidence type="ECO:0000259" key="2">
    <source>
        <dbReference type="Pfam" id="PF13581"/>
    </source>
</evidence>
<evidence type="ECO:0000256" key="1">
    <source>
        <dbReference type="SAM" id="MobiDB-lite"/>
    </source>
</evidence>
<name>A0ABX1RT46_9PSEU</name>
<dbReference type="EMBL" id="JAAXKY010000221">
    <property type="protein sequence ID" value="NMH82331.1"/>
    <property type="molecule type" value="Genomic_DNA"/>
</dbReference>